<dbReference type="InterPro" id="IPR006664">
    <property type="entry name" value="OMP_bac"/>
</dbReference>
<dbReference type="Pfam" id="PF00691">
    <property type="entry name" value="OmpA"/>
    <property type="match status" value="1"/>
</dbReference>
<evidence type="ECO:0000256" key="2">
    <source>
        <dbReference type="ARBA" id="ARBA00022729"/>
    </source>
</evidence>
<dbReference type="InterPro" id="IPR014169">
    <property type="entry name" value="Pal_lipo_C"/>
</dbReference>
<evidence type="ECO:0000259" key="10">
    <source>
        <dbReference type="PROSITE" id="PS51123"/>
    </source>
</evidence>
<protein>
    <recommendedName>
        <fullName evidence="8">Peptidoglycan-associated lipoprotein</fullName>
        <shortName evidence="8">PAL</shortName>
    </recommendedName>
</protein>
<dbReference type="PANTHER" id="PTHR30329">
    <property type="entry name" value="STATOR ELEMENT OF FLAGELLAR MOTOR COMPLEX"/>
    <property type="match status" value="1"/>
</dbReference>
<dbReference type="InterPro" id="IPR050330">
    <property type="entry name" value="Bact_OuterMem_StrucFunc"/>
</dbReference>
<evidence type="ECO:0000256" key="5">
    <source>
        <dbReference type="ARBA" id="ARBA00023237"/>
    </source>
</evidence>
<feature type="chain" id="PRO_5047525189" description="Peptidoglycan-associated lipoprotein" evidence="9">
    <location>
        <begin position="25"/>
        <end position="170"/>
    </location>
</feature>
<keyword evidence="4 8" id="KW-0564">Palmitate</keyword>
<keyword evidence="7" id="KW-0131">Cell cycle</keyword>
<dbReference type="InterPro" id="IPR039001">
    <property type="entry name" value="Pal"/>
</dbReference>
<comment type="caution">
    <text evidence="11">The sequence shown here is derived from an EMBL/GenBank/DDBJ whole genome shotgun (WGS) entry which is preliminary data.</text>
</comment>
<keyword evidence="1" id="KW-0132">Cell division</keyword>
<feature type="signal peptide" evidence="9">
    <location>
        <begin position="1"/>
        <end position="24"/>
    </location>
</feature>
<accession>A0ABS0J4D9</accession>
<evidence type="ECO:0000256" key="7">
    <source>
        <dbReference type="ARBA" id="ARBA00023306"/>
    </source>
</evidence>
<evidence type="ECO:0000256" key="1">
    <source>
        <dbReference type="ARBA" id="ARBA00022618"/>
    </source>
</evidence>
<evidence type="ECO:0000256" key="3">
    <source>
        <dbReference type="ARBA" id="ARBA00023136"/>
    </source>
</evidence>
<proteinExistence type="inferred from homology"/>
<dbReference type="PANTHER" id="PTHR30329:SF21">
    <property type="entry name" value="LIPOPROTEIN YIAD-RELATED"/>
    <property type="match status" value="1"/>
</dbReference>
<dbReference type="EMBL" id="VRYY01000217">
    <property type="protein sequence ID" value="MBG3877055.1"/>
    <property type="molecule type" value="Genomic_DNA"/>
</dbReference>
<evidence type="ECO:0000256" key="4">
    <source>
        <dbReference type="ARBA" id="ARBA00023139"/>
    </source>
</evidence>
<dbReference type="Gene3D" id="3.30.1330.60">
    <property type="entry name" value="OmpA-like domain"/>
    <property type="match status" value="1"/>
</dbReference>
<evidence type="ECO:0000256" key="9">
    <source>
        <dbReference type="SAM" id="SignalP"/>
    </source>
</evidence>
<dbReference type="NCBIfam" id="TIGR02802">
    <property type="entry name" value="Pal_lipo"/>
    <property type="match status" value="1"/>
</dbReference>
<comment type="subcellular location">
    <subcellularLocation>
        <location evidence="8">Cell outer membrane</location>
        <topology evidence="8">Lipid-anchor</topology>
    </subcellularLocation>
</comment>
<keyword evidence="12" id="KW-1185">Reference proteome</keyword>
<dbReference type="RefSeq" id="WP_196609089.1">
    <property type="nucleotide sequence ID" value="NZ_VRYY01000217.1"/>
</dbReference>
<dbReference type="PROSITE" id="PS51123">
    <property type="entry name" value="OMPA_2"/>
    <property type="match status" value="1"/>
</dbReference>
<comment type="similarity">
    <text evidence="8">Belongs to the Pal lipoprotein family.</text>
</comment>
<dbReference type="InterPro" id="IPR006665">
    <property type="entry name" value="OmpA-like"/>
</dbReference>
<keyword evidence="6 8" id="KW-0449">Lipoprotein</keyword>
<reference evidence="11 12" key="1">
    <citation type="submission" date="2019-08" db="EMBL/GenBank/DDBJ databases">
        <authorList>
            <person name="Luo N."/>
        </authorList>
    </citation>
    <scope>NUCLEOTIDE SEQUENCE [LARGE SCALE GENOMIC DNA]</scope>
    <source>
        <strain evidence="11 12">NCIMB 9442</strain>
    </source>
</reference>
<keyword evidence="3 8" id="KW-0472">Membrane</keyword>
<organism evidence="11 12">
    <name type="scientific">Nitratidesulfovibrio oxamicus</name>
    <dbReference type="NCBI Taxonomy" id="32016"/>
    <lineage>
        <taxon>Bacteria</taxon>
        <taxon>Pseudomonadati</taxon>
        <taxon>Thermodesulfobacteriota</taxon>
        <taxon>Desulfovibrionia</taxon>
        <taxon>Desulfovibrionales</taxon>
        <taxon>Desulfovibrionaceae</taxon>
        <taxon>Nitratidesulfovibrio</taxon>
    </lineage>
</organism>
<dbReference type="CDD" id="cd07185">
    <property type="entry name" value="OmpA_C-like"/>
    <property type="match status" value="1"/>
</dbReference>
<name>A0ABS0J4D9_9BACT</name>
<evidence type="ECO:0000313" key="12">
    <source>
        <dbReference type="Proteomes" id="UP001194469"/>
    </source>
</evidence>
<keyword evidence="2 8" id="KW-0732">Signal</keyword>
<evidence type="ECO:0000256" key="8">
    <source>
        <dbReference type="HAMAP-Rule" id="MF_02204"/>
    </source>
</evidence>
<dbReference type="InterPro" id="IPR036737">
    <property type="entry name" value="OmpA-like_sf"/>
</dbReference>
<dbReference type="SUPFAM" id="SSF103088">
    <property type="entry name" value="OmpA-like"/>
    <property type="match status" value="1"/>
</dbReference>
<dbReference type="PROSITE" id="PS51257">
    <property type="entry name" value="PROKAR_LIPOPROTEIN"/>
    <property type="match status" value="1"/>
</dbReference>
<sequence length="170" mass="18800">MNTAKRFGLVLTLALVLATGFGCAKKQVAATPESTGAPMAAEDDSARRAQLEALARAQQIITDAKVYFDFDKFDLKAESKEVLKQKADVLKKFPSIRVLVEGHCDERGTQEYNLALGERRARAAYEYLVMSGVNAGQLEMISYGEERPAVEGHTEAAWSKNRRGEFKIIK</sequence>
<keyword evidence="5 8" id="KW-0998">Cell outer membrane</keyword>
<gene>
    <name evidence="8 11" type="primary">pal</name>
    <name evidence="11" type="ORF">FVW20_08530</name>
</gene>
<evidence type="ECO:0000313" key="11">
    <source>
        <dbReference type="EMBL" id="MBG3877055.1"/>
    </source>
</evidence>
<evidence type="ECO:0000256" key="6">
    <source>
        <dbReference type="ARBA" id="ARBA00023288"/>
    </source>
</evidence>
<dbReference type="Proteomes" id="UP001194469">
    <property type="component" value="Unassembled WGS sequence"/>
</dbReference>
<dbReference type="PRINTS" id="PR01021">
    <property type="entry name" value="OMPADOMAIN"/>
</dbReference>
<feature type="domain" description="OmpA-like" evidence="10">
    <location>
        <begin position="55"/>
        <end position="170"/>
    </location>
</feature>
<dbReference type="HAMAP" id="MF_02204">
    <property type="entry name" value="Pal"/>
    <property type="match status" value="1"/>
</dbReference>